<dbReference type="InterPro" id="IPR036514">
    <property type="entry name" value="SGNH_hydro_sf"/>
</dbReference>
<gene>
    <name evidence="3" type="ORF">DFQ06_2441</name>
</gene>
<dbReference type="CDD" id="cd00229">
    <property type="entry name" value="SGNH_hydrolase"/>
    <property type="match status" value="1"/>
</dbReference>
<keyword evidence="1" id="KW-0732">Signal</keyword>
<dbReference type="InterPro" id="IPR013830">
    <property type="entry name" value="SGNH_hydro"/>
</dbReference>
<dbReference type="SUPFAM" id="SSF52266">
    <property type="entry name" value="SGNH hydrolase"/>
    <property type="match status" value="1"/>
</dbReference>
<protein>
    <submittedName>
        <fullName evidence="3">Lysophospholipase L1-like esterase</fullName>
    </submittedName>
</protein>
<name>A0A4R8MFE3_9FLAO</name>
<reference evidence="3 4" key="1">
    <citation type="submission" date="2019-03" db="EMBL/GenBank/DDBJ databases">
        <title>Genomic Encyclopedia of Type Strains, Phase III (KMG-III): the genomes of soil and plant-associated and newly described type strains.</title>
        <authorList>
            <person name="Whitman W."/>
        </authorList>
    </citation>
    <scope>NUCLEOTIDE SEQUENCE [LARGE SCALE GENOMIC DNA]</scope>
    <source>
        <strain evidence="3 4">CECT 8301</strain>
    </source>
</reference>
<accession>A0A4R8MFE3</accession>
<feature type="signal peptide" evidence="1">
    <location>
        <begin position="1"/>
        <end position="24"/>
    </location>
</feature>
<evidence type="ECO:0000259" key="2">
    <source>
        <dbReference type="Pfam" id="PF13472"/>
    </source>
</evidence>
<dbReference type="Proteomes" id="UP000294824">
    <property type="component" value="Unassembled WGS sequence"/>
</dbReference>
<keyword evidence="4" id="KW-1185">Reference proteome</keyword>
<sequence>MCSLMKSYLYFIILVLCFNPKAYSQTESVLKDFVNPSTFSDLTLTSPNGGEFWQVGKIPSISWESNNLSNDVTLEYSIDDGSTWTNIATVSNVTSSYAWSVPNDVSKAGLVRVTSGTLTDASDSVFEISDDDSTCNIVVIGSSTAEGLGASTIENSWVYKYNEALFQKNTMLNVVNLGLGGLTTYDLLPTESSTVLPPGVTIKTDRNITKALSYNPVAIILNLPSNDTSNGYSTSTQLANFSEINSEATNSAVPIWITTTQPRYFSDPADVQTQRDVRDAILSTYTDKSLDFWIDIAAVDGTILPNLDSGDGTHVNDAGHSILLNKVMDKNIDDLTCLTSTLNDNSIVGENLSLKLYPNPLIEGDLNLNFRVLNAGVLEVNFFNALGQKVAAQQERYNFKTGNNKLKVSMDHIKPQVLYCVFDFMLDGKDTITKKYTLFVR</sequence>
<dbReference type="GO" id="GO:0016788">
    <property type="term" value="F:hydrolase activity, acting on ester bonds"/>
    <property type="evidence" value="ECO:0007669"/>
    <property type="project" value="UniProtKB-ARBA"/>
</dbReference>
<dbReference type="Gene3D" id="3.40.50.1110">
    <property type="entry name" value="SGNH hydrolase"/>
    <property type="match status" value="1"/>
</dbReference>
<dbReference type="EMBL" id="SORL01000008">
    <property type="protein sequence ID" value="TDY62596.1"/>
    <property type="molecule type" value="Genomic_DNA"/>
</dbReference>
<organism evidence="3 4">
    <name type="scientific">Algibacter lectus</name>
    <dbReference type="NCBI Taxonomy" id="221126"/>
    <lineage>
        <taxon>Bacteria</taxon>
        <taxon>Pseudomonadati</taxon>
        <taxon>Bacteroidota</taxon>
        <taxon>Flavobacteriia</taxon>
        <taxon>Flavobacteriales</taxon>
        <taxon>Flavobacteriaceae</taxon>
        <taxon>Algibacter</taxon>
    </lineage>
</organism>
<dbReference type="AlphaFoldDB" id="A0A4R8MFE3"/>
<comment type="caution">
    <text evidence="3">The sequence shown here is derived from an EMBL/GenBank/DDBJ whole genome shotgun (WGS) entry which is preliminary data.</text>
</comment>
<evidence type="ECO:0000313" key="4">
    <source>
        <dbReference type="Proteomes" id="UP000294824"/>
    </source>
</evidence>
<evidence type="ECO:0000313" key="3">
    <source>
        <dbReference type="EMBL" id="TDY62596.1"/>
    </source>
</evidence>
<feature type="chain" id="PRO_5020246102" evidence="1">
    <location>
        <begin position="25"/>
        <end position="441"/>
    </location>
</feature>
<proteinExistence type="predicted"/>
<dbReference type="Pfam" id="PF13472">
    <property type="entry name" value="Lipase_GDSL_2"/>
    <property type="match status" value="1"/>
</dbReference>
<feature type="domain" description="SGNH hydrolase-type esterase" evidence="2">
    <location>
        <begin position="139"/>
        <end position="321"/>
    </location>
</feature>
<evidence type="ECO:0000256" key="1">
    <source>
        <dbReference type="SAM" id="SignalP"/>
    </source>
</evidence>